<feature type="compositionally biased region" description="Basic and acidic residues" evidence="5">
    <location>
        <begin position="315"/>
        <end position="330"/>
    </location>
</feature>
<keyword evidence="2" id="KW-0963">Cytoplasm</keyword>
<organism evidence="7 8">
    <name type="scientific">Russula ochroleuca</name>
    <dbReference type="NCBI Taxonomy" id="152965"/>
    <lineage>
        <taxon>Eukaryota</taxon>
        <taxon>Fungi</taxon>
        <taxon>Dikarya</taxon>
        <taxon>Basidiomycota</taxon>
        <taxon>Agaricomycotina</taxon>
        <taxon>Agaricomycetes</taxon>
        <taxon>Russulales</taxon>
        <taxon>Russulaceae</taxon>
        <taxon>Russula</taxon>
    </lineage>
</organism>
<feature type="compositionally biased region" description="Low complexity" evidence="5">
    <location>
        <begin position="701"/>
        <end position="737"/>
    </location>
</feature>
<feature type="region of interest" description="Disordered" evidence="5">
    <location>
        <begin position="1"/>
        <end position="30"/>
    </location>
</feature>
<feature type="compositionally biased region" description="Basic residues" evidence="5">
    <location>
        <begin position="568"/>
        <end position="577"/>
    </location>
</feature>
<feature type="compositionally biased region" description="Polar residues" evidence="5">
    <location>
        <begin position="197"/>
        <end position="212"/>
    </location>
</feature>
<evidence type="ECO:0000313" key="8">
    <source>
        <dbReference type="Proteomes" id="UP000759537"/>
    </source>
</evidence>
<name>A0A9P5N357_9AGAM</name>
<dbReference type="OrthoDB" id="342024at2759"/>
<evidence type="ECO:0000256" key="4">
    <source>
        <dbReference type="ARBA" id="ARBA00022917"/>
    </source>
</evidence>
<evidence type="ECO:0000256" key="1">
    <source>
        <dbReference type="ARBA" id="ARBA00004496"/>
    </source>
</evidence>
<evidence type="ECO:0000256" key="3">
    <source>
        <dbReference type="ARBA" id="ARBA00022801"/>
    </source>
</evidence>
<gene>
    <name evidence="7" type="ORF">DFH94DRAFT_262660</name>
</gene>
<reference evidence="7" key="1">
    <citation type="submission" date="2019-10" db="EMBL/GenBank/DDBJ databases">
        <authorList>
            <consortium name="DOE Joint Genome Institute"/>
            <person name="Kuo A."/>
            <person name="Miyauchi S."/>
            <person name="Kiss E."/>
            <person name="Drula E."/>
            <person name="Kohler A."/>
            <person name="Sanchez-Garcia M."/>
            <person name="Andreopoulos B."/>
            <person name="Barry K.W."/>
            <person name="Bonito G."/>
            <person name="Buee M."/>
            <person name="Carver A."/>
            <person name="Chen C."/>
            <person name="Cichocki N."/>
            <person name="Clum A."/>
            <person name="Culley D."/>
            <person name="Crous P.W."/>
            <person name="Fauchery L."/>
            <person name="Girlanda M."/>
            <person name="Hayes R."/>
            <person name="Keri Z."/>
            <person name="LaButti K."/>
            <person name="Lipzen A."/>
            <person name="Lombard V."/>
            <person name="Magnuson J."/>
            <person name="Maillard F."/>
            <person name="Morin E."/>
            <person name="Murat C."/>
            <person name="Nolan M."/>
            <person name="Ohm R."/>
            <person name="Pangilinan J."/>
            <person name="Pereira M."/>
            <person name="Perotto S."/>
            <person name="Peter M."/>
            <person name="Riley R."/>
            <person name="Sitrit Y."/>
            <person name="Stielow B."/>
            <person name="Szollosi G."/>
            <person name="Zifcakova L."/>
            <person name="Stursova M."/>
            <person name="Spatafora J.W."/>
            <person name="Tedersoo L."/>
            <person name="Vaario L.-M."/>
            <person name="Yamada A."/>
            <person name="Yan M."/>
            <person name="Wang P."/>
            <person name="Xu J."/>
            <person name="Bruns T."/>
            <person name="Baldrian P."/>
            <person name="Vilgalys R."/>
            <person name="Henrissat B."/>
            <person name="Grigoriev I.V."/>
            <person name="Hibbett D."/>
            <person name="Nagy L.G."/>
            <person name="Martin F.M."/>
        </authorList>
    </citation>
    <scope>NUCLEOTIDE SEQUENCE</scope>
    <source>
        <strain evidence="7">Prilba</strain>
    </source>
</reference>
<evidence type="ECO:0000259" key="6">
    <source>
        <dbReference type="Pfam" id="PF08938"/>
    </source>
</evidence>
<feature type="compositionally biased region" description="Polar residues" evidence="5">
    <location>
        <begin position="498"/>
        <end position="509"/>
    </location>
</feature>
<evidence type="ECO:0000313" key="7">
    <source>
        <dbReference type="EMBL" id="KAF8485093.1"/>
    </source>
</evidence>
<feature type="compositionally biased region" description="Low complexity" evidence="5">
    <location>
        <begin position="341"/>
        <end position="369"/>
    </location>
</feature>
<feature type="region of interest" description="Disordered" evidence="5">
    <location>
        <begin position="535"/>
        <end position="737"/>
    </location>
</feature>
<feature type="region of interest" description="Disordered" evidence="5">
    <location>
        <begin position="172"/>
        <end position="518"/>
    </location>
</feature>
<reference evidence="7" key="2">
    <citation type="journal article" date="2020" name="Nat. Commun.">
        <title>Large-scale genome sequencing of mycorrhizal fungi provides insights into the early evolution of symbiotic traits.</title>
        <authorList>
            <person name="Miyauchi S."/>
            <person name="Kiss E."/>
            <person name="Kuo A."/>
            <person name="Drula E."/>
            <person name="Kohler A."/>
            <person name="Sanchez-Garcia M."/>
            <person name="Morin E."/>
            <person name="Andreopoulos B."/>
            <person name="Barry K.W."/>
            <person name="Bonito G."/>
            <person name="Buee M."/>
            <person name="Carver A."/>
            <person name="Chen C."/>
            <person name="Cichocki N."/>
            <person name="Clum A."/>
            <person name="Culley D."/>
            <person name="Crous P.W."/>
            <person name="Fauchery L."/>
            <person name="Girlanda M."/>
            <person name="Hayes R.D."/>
            <person name="Keri Z."/>
            <person name="LaButti K."/>
            <person name="Lipzen A."/>
            <person name="Lombard V."/>
            <person name="Magnuson J."/>
            <person name="Maillard F."/>
            <person name="Murat C."/>
            <person name="Nolan M."/>
            <person name="Ohm R.A."/>
            <person name="Pangilinan J."/>
            <person name="Pereira M.F."/>
            <person name="Perotto S."/>
            <person name="Peter M."/>
            <person name="Pfister S."/>
            <person name="Riley R."/>
            <person name="Sitrit Y."/>
            <person name="Stielow J.B."/>
            <person name="Szollosi G."/>
            <person name="Zifcakova L."/>
            <person name="Stursova M."/>
            <person name="Spatafora J.W."/>
            <person name="Tedersoo L."/>
            <person name="Vaario L.M."/>
            <person name="Yamada A."/>
            <person name="Yan M."/>
            <person name="Wang P."/>
            <person name="Xu J."/>
            <person name="Bruns T."/>
            <person name="Baldrian P."/>
            <person name="Vilgalys R."/>
            <person name="Dunand C."/>
            <person name="Henrissat B."/>
            <person name="Grigoriev I.V."/>
            <person name="Hibbett D."/>
            <person name="Nagy L.G."/>
            <person name="Martin F.M."/>
        </authorList>
    </citation>
    <scope>NUCLEOTIDE SEQUENCE</scope>
    <source>
        <strain evidence="7">Prilba</strain>
    </source>
</reference>
<dbReference type="InterPro" id="IPR015033">
    <property type="entry name" value="HBS1-like_N"/>
</dbReference>
<dbReference type="EMBL" id="WHVB01000003">
    <property type="protein sequence ID" value="KAF8485093.1"/>
    <property type="molecule type" value="Genomic_DNA"/>
</dbReference>
<dbReference type="Pfam" id="PF08938">
    <property type="entry name" value="HBS1_N"/>
    <property type="match status" value="1"/>
</dbReference>
<dbReference type="GO" id="GO:0005737">
    <property type="term" value="C:cytoplasm"/>
    <property type="evidence" value="ECO:0007669"/>
    <property type="project" value="UniProtKB-SubCell"/>
</dbReference>
<protein>
    <recommendedName>
        <fullName evidence="6">HBS1-like protein N-terminal domain-containing protein</fullName>
    </recommendedName>
</protein>
<comment type="subcellular location">
    <subcellularLocation>
        <location evidence="1">Cytoplasm</location>
    </subcellularLocation>
</comment>
<feature type="compositionally biased region" description="Polar residues" evidence="5">
    <location>
        <begin position="551"/>
        <end position="561"/>
    </location>
</feature>
<dbReference type="Proteomes" id="UP000759537">
    <property type="component" value="Unassembled WGS sequence"/>
</dbReference>
<proteinExistence type="predicted"/>
<dbReference type="GO" id="GO:0006412">
    <property type="term" value="P:translation"/>
    <property type="evidence" value="ECO:0007669"/>
    <property type="project" value="UniProtKB-KW"/>
</dbReference>
<feature type="compositionally biased region" description="Low complexity" evidence="5">
    <location>
        <begin position="428"/>
        <end position="443"/>
    </location>
</feature>
<feature type="compositionally biased region" description="Low complexity" evidence="5">
    <location>
        <begin position="174"/>
        <end position="189"/>
    </location>
</feature>
<evidence type="ECO:0000256" key="5">
    <source>
        <dbReference type="SAM" id="MobiDB-lite"/>
    </source>
</evidence>
<dbReference type="GO" id="GO:0016787">
    <property type="term" value="F:hydrolase activity"/>
    <property type="evidence" value="ECO:0007669"/>
    <property type="project" value="UniProtKB-KW"/>
</dbReference>
<dbReference type="AlphaFoldDB" id="A0A9P5N357"/>
<keyword evidence="3" id="KW-0378">Hydrolase</keyword>
<keyword evidence="8" id="KW-1185">Reference proteome</keyword>
<feature type="compositionally biased region" description="Polar residues" evidence="5">
    <location>
        <begin position="645"/>
        <end position="674"/>
    </location>
</feature>
<evidence type="ECO:0000256" key="2">
    <source>
        <dbReference type="ARBA" id="ARBA00022490"/>
    </source>
</evidence>
<keyword evidence="4" id="KW-0648">Protein biosynthesis</keyword>
<feature type="compositionally biased region" description="Basic and acidic residues" evidence="5">
    <location>
        <begin position="266"/>
        <end position="275"/>
    </location>
</feature>
<sequence>MSRHRFVRNLDLDDERDDGALSDGGDDMTPEQYAQMEAGLESIRAVFGTEEQSGFTDSYIGESLWDCNFDVEETVECLTEVQARKMAARERKDAGIALPDDDLIAEGMIPAQIHASRMAQLAEARSASGFTTSFPNSQLQSIQPFEDYGCDSEADMYVRRLSTITEHTERTEYTAVSVRPPSTPSSVAAYSDHRNTRAPSSTSDSSYGQVIETQFDRVKLPIDPNTIRPSPPPSALQPSEAYDSGDGESTRTVTPPPRQPSVSHETPPDNYDKSTRTSSVKSPPVIPVQVFKTPPRKGLLSPVDKPLPELPPPSEPRHSLAESHATSDHPKKSKLSVLANSRVASSKASTVSRSSRLSSSTLATSSVRTYPALRPSSESELSFTEKESSISATSSIVRQAIRTAMDQEAADRSALSPPKEDKEVQHDSTATSSSSSKSTAKPPSEVKDRTPTMFYTAAESSPASSSERPTSKLAKLAQAKSKQGGSAVPKLNAPRSPSPSTLVRTSHTEYLTPIANGPTATTAITTSYQTLGSLLSPAQSALPPSFPPAGHNSSTPSSPEQKQSKLAMKARKPHPKRGSSTEEDMAYLPVPVHTMFKPDGNRSRASPSTFAAILLDGLPLTSDEDKGHRKERRDKLPRERRRANGHTTTSPDDSSANAKASPKHTSSTIKTPSTPLAPLGPFAFDVPSPDDVVYNARRGTSLARSASDASALSALPASTAHSRSSFTSGSRVSASAN</sequence>
<comment type="caution">
    <text evidence="7">The sequence shown here is derived from an EMBL/GenBank/DDBJ whole genome shotgun (WGS) entry which is preliminary data.</text>
</comment>
<feature type="compositionally biased region" description="Basic and acidic residues" evidence="5">
    <location>
        <begin position="623"/>
        <end position="637"/>
    </location>
</feature>
<feature type="compositionally biased region" description="Low complexity" evidence="5">
    <location>
        <begin position="456"/>
        <end position="485"/>
    </location>
</feature>
<feature type="domain" description="HBS1-like protein N-terminal" evidence="6">
    <location>
        <begin position="13"/>
        <end position="83"/>
    </location>
</feature>
<accession>A0A9P5N357</accession>